<dbReference type="InterPro" id="IPR012334">
    <property type="entry name" value="Pectin_lyas_fold"/>
</dbReference>
<evidence type="ECO:0000256" key="8">
    <source>
        <dbReference type="ARBA" id="ARBA00023237"/>
    </source>
</evidence>
<feature type="signal peptide" evidence="9">
    <location>
        <begin position="1"/>
        <end position="20"/>
    </location>
</feature>
<dbReference type="SMART" id="SM00060">
    <property type="entry name" value="FN3"/>
    <property type="match status" value="6"/>
</dbReference>
<keyword evidence="8" id="KW-0998">Cell outer membrane</keyword>
<dbReference type="NCBIfam" id="TIGR04183">
    <property type="entry name" value="Por_Secre_tail"/>
    <property type="match status" value="1"/>
</dbReference>
<dbReference type="EMBL" id="CP076129">
    <property type="protein sequence ID" value="QWG10247.1"/>
    <property type="molecule type" value="Genomic_DNA"/>
</dbReference>
<proteinExistence type="predicted"/>
<sequence length="1908" mass="203517">MNKKNILFYLFILFAQFSFAKDIYVSADGSNENGGTSLEDAYADLNKAFITSAHDDIIYVDGTAGVIYHPTAFGIGRRLSIIGINNAIIDTKLEDDSQNKFFNYTHKDVDAYLNVENITFINGNGHFNGAAQIGGGFLINTTGVATFKNCIFKSNSSPKHGGVFAIQQGTINFQSCVFEENTIEGVFNGGAIYAETTLPVEITVSDCLFKNNSIGGNGGAVATLFKDVDSENIIFDKSLKISNSTFYNNSSTKSGGALCDISSGAGTIEIENVTINGNTTVGNAGNCGGLYLNASTVNYLIENSIVYGNTTQLNGNAISDLSINDAASITIKASIFGGIIKNDVLIIEDADNDATSIDEISIYGSVSSAVNENVPELALTFNEADGVISFASDALPINFADASLLTGSDDHAYLTDQLGNVRRVVEGKFDAGAYQLDGVATVEEVVNDNVAPTDPSNITFSNIGETSFDVSWEASTDAVMFGYYEIQLDDTTPITTSALSTSFSGLTLNTEYTVKVKAVDYKGNTSNIVEVKQTTAGAITPVVPTNLQVSSVTATSATVSWESSVASGLSYVVFYDGKEEEVSALTYKLEGLTPGTEYSVTVKSKNATDEFSEASEPLVFSASSHVSQTYYVSAAGSNDNDGLTAETSLSTFLSAYNKSLDSDVIVIDGEIEYSTSIGIQKNLTIRGINNATLDAKNALKFFNFNKEEEGSYLILENIHFKNANGKYNGASVETGGAMTLNSPGMVTISGCTFENNNSSLNGGVITIQNGEIVISKSVFNYNSNIIDESKPNGGVIHLSSTTNSVSLTIDQSVFKNNVSQTHGGVLNVETNEANGHSFDIDILNSTFYGNQTNAAGGVIFLGNKGEGTLDLVNVTMAKNSTLATSGNSGAIRSINDLAVVTINNSLIFDNKSNYGSETEVMSDLSTNGSANFTLNNSIIGAIVNGNIASLNGANYLNGKVSGTVASEIPDLVVEDITENNVVPFASDAIAVNFGSAALLSAKPAHGTYLVDQLDNVRNVVEGAIDIGAYQINGAFNVEDVTNDVSFPSDVANIVFAEVMYNSFEVSWDASTDNVGVAHYQVQLNDEETIDVFGTNYKFEELTAETAYLVKVIAVDVAGNSSNVMSESVTTLEKPTSFPTPVVPSNVSISEISQTSATVTWDNPEVEGLSFEVKVGDEIYETSEFSYMLEGLTANTDYEVAVLSKNEIDEKSSLTEAIAFKTLEEIVDTQKTLYVSSTGNNENDGLSLENAVLDLVKAHSLAANGDKIIIDGTVTHTTFFGISKSLEIVGQNNATLDGGNLTKFFIHNDTEEDAYLKIENISFKNGNGEVPFEGNKVAQLGGAILVKTAGTIDIKNCTFENNTAALGGGALAIQSGTLNIISSSFIGNKTAVVNKNGGAILVNSGQGVCNVNIYQTLFKDNVSLGHGGAMIIEGVTNDAHIFIQNSTIYNNETANAGGAFLIAGKDEENKGTLTLENTTVANNYTINNSGNAGGIRVVNTAFEVLINNSIIFNNKYNYGQDTESNSDISFKVGVKSVINSSIISAVLESDNNEPSTGDGRTKAGILVGATITGAPSLSLNEINADGVVSFADNSLAVGYAKAEYFTKREGTSFVTDQLNNLRVVQNDRIDCGAFQLNGKVNADELENDNAAPTAPSNVSFPSVRVNSITLKWDASTDDVAVSHYLISIGEEEPITTVLNEHTFTDLEELTNYSFKLLAVDYLGNESEIVTVEQETDGVRVPLVPTNIEVLNITSNSARVSWDIADITGLSFVVSLQGEWMETTDTFIDLTNLDSNREYSVTVFTKNEIGEVSAESEAIFFNTLTEEEDPISSIDLNQIQFDAYPNPSSYEMTINVGLNQYAVEVYDTSGRKVYNTEVEGSDFKLKLKTGIYILRVVSNENVLTKRIVFN</sequence>
<evidence type="ECO:0000313" key="11">
    <source>
        <dbReference type="EMBL" id="QWG10247.1"/>
    </source>
</evidence>
<dbReference type="Gene3D" id="2.160.20.10">
    <property type="entry name" value="Single-stranded right-handed beta-helix, Pectin lyase-like"/>
    <property type="match status" value="3"/>
</dbReference>
<keyword evidence="12" id="KW-1185">Reference proteome</keyword>
<feature type="domain" description="Fibronectin type-III" evidence="10">
    <location>
        <begin position="454"/>
        <end position="539"/>
    </location>
</feature>
<dbReference type="InterPro" id="IPR036116">
    <property type="entry name" value="FN3_sf"/>
</dbReference>
<evidence type="ECO:0000256" key="4">
    <source>
        <dbReference type="ARBA" id="ARBA00022525"/>
    </source>
</evidence>
<evidence type="ECO:0000259" key="10">
    <source>
        <dbReference type="PROSITE" id="PS50853"/>
    </source>
</evidence>
<reference evidence="11 12" key="1">
    <citation type="submission" date="2021-05" db="EMBL/GenBank/DDBJ databases">
        <title>Comparative genomic studies on the polysaccharide-degrading batcterial strains of the Flammeovirga genus.</title>
        <authorList>
            <person name="Zewei F."/>
            <person name="Zheng Z."/>
            <person name="Yu L."/>
            <person name="Ruyue G."/>
            <person name="Yanhong M."/>
            <person name="Yuanyuan C."/>
            <person name="Jingyan G."/>
            <person name="Wenjun H."/>
        </authorList>
    </citation>
    <scope>NUCLEOTIDE SEQUENCE [LARGE SCALE GENOMIC DNA]</scope>
    <source>
        <strain evidence="11 12">YS10</strain>
    </source>
</reference>
<dbReference type="PANTHER" id="PTHR46708">
    <property type="entry name" value="TENASCIN"/>
    <property type="match status" value="1"/>
</dbReference>
<dbReference type="SUPFAM" id="SSF51126">
    <property type="entry name" value="Pectin lyase-like"/>
    <property type="match status" value="3"/>
</dbReference>
<dbReference type="RefSeq" id="WP_144075854.1">
    <property type="nucleotide sequence ID" value="NZ_CP076129.1"/>
</dbReference>
<protein>
    <submittedName>
        <fullName evidence="11">Fibronectin type III domain-containing protein</fullName>
    </submittedName>
</protein>
<dbReference type="Gene3D" id="2.60.40.10">
    <property type="entry name" value="Immunoglobulins"/>
    <property type="match status" value="6"/>
</dbReference>
<keyword evidence="6" id="KW-0677">Repeat</keyword>
<dbReference type="Pfam" id="PF00041">
    <property type="entry name" value="fn3"/>
    <property type="match status" value="6"/>
</dbReference>
<evidence type="ECO:0000313" key="12">
    <source>
        <dbReference type="Proteomes" id="UP000682802"/>
    </source>
</evidence>
<feature type="domain" description="Fibronectin type-III" evidence="10">
    <location>
        <begin position="543"/>
        <end position="625"/>
    </location>
</feature>
<dbReference type="Pfam" id="PF18962">
    <property type="entry name" value="Por_Secre_tail"/>
    <property type="match status" value="1"/>
</dbReference>
<evidence type="ECO:0000256" key="6">
    <source>
        <dbReference type="ARBA" id="ARBA00022737"/>
    </source>
</evidence>
<keyword evidence="5 9" id="KW-0732">Signal</keyword>
<feature type="domain" description="Fibronectin type-III" evidence="10">
    <location>
        <begin position="1653"/>
        <end position="1737"/>
    </location>
</feature>
<organism evidence="11 12">
    <name type="scientific">Flammeovirga kamogawensis</name>
    <dbReference type="NCBI Taxonomy" id="373891"/>
    <lineage>
        <taxon>Bacteria</taxon>
        <taxon>Pseudomonadati</taxon>
        <taxon>Bacteroidota</taxon>
        <taxon>Cytophagia</taxon>
        <taxon>Cytophagales</taxon>
        <taxon>Flammeovirgaceae</taxon>
        <taxon>Flammeovirga</taxon>
    </lineage>
</organism>
<evidence type="ECO:0000256" key="1">
    <source>
        <dbReference type="ARBA" id="ARBA00004196"/>
    </source>
</evidence>
<dbReference type="InterPro" id="IPR006626">
    <property type="entry name" value="PbH1"/>
</dbReference>
<dbReference type="InterPro" id="IPR003368">
    <property type="entry name" value="POMP_repeat"/>
</dbReference>
<feature type="domain" description="Fibronectin type-III" evidence="10">
    <location>
        <begin position="1046"/>
        <end position="1133"/>
    </location>
</feature>
<dbReference type="InterPro" id="IPR003961">
    <property type="entry name" value="FN3_dom"/>
</dbReference>
<dbReference type="PANTHER" id="PTHR46708:SF2">
    <property type="entry name" value="FIBRONECTIN TYPE-III DOMAIN-CONTAINING PROTEIN"/>
    <property type="match status" value="1"/>
</dbReference>
<dbReference type="Proteomes" id="UP000682802">
    <property type="component" value="Chromosome 2"/>
</dbReference>
<keyword evidence="4" id="KW-0964">Secreted</keyword>
<dbReference type="InterPro" id="IPR050991">
    <property type="entry name" value="ECM_Regulatory_Proteins"/>
</dbReference>
<gene>
    <name evidence="11" type="ORF">KM029_21430</name>
</gene>
<dbReference type="InterPro" id="IPR026444">
    <property type="entry name" value="Secre_tail"/>
</dbReference>
<evidence type="ECO:0000256" key="9">
    <source>
        <dbReference type="SAM" id="SignalP"/>
    </source>
</evidence>
<evidence type="ECO:0000256" key="7">
    <source>
        <dbReference type="ARBA" id="ARBA00023136"/>
    </source>
</evidence>
<evidence type="ECO:0000256" key="2">
    <source>
        <dbReference type="ARBA" id="ARBA00004442"/>
    </source>
</evidence>
<dbReference type="SMART" id="SM00710">
    <property type="entry name" value="PbH1"/>
    <property type="match status" value="13"/>
</dbReference>
<name>A0ABX8H3W2_9BACT</name>
<evidence type="ECO:0000256" key="3">
    <source>
        <dbReference type="ARBA" id="ARBA00004613"/>
    </source>
</evidence>
<dbReference type="InterPro" id="IPR013783">
    <property type="entry name" value="Ig-like_fold"/>
</dbReference>
<feature type="chain" id="PRO_5047034905" evidence="9">
    <location>
        <begin position="21"/>
        <end position="1908"/>
    </location>
</feature>
<keyword evidence="7" id="KW-0472">Membrane</keyword>
<evidence type="ECO:0000256" key="5">
    <source>
        <dbReference type="ARBA" id="ARBA00022729"/>
    </source>
</evidence>
<feature type="domain" description="Fibronectin type-III" evidence="10">
    <location>
        <begin position="1142"/>
        <end position="1224"/>
    </location>
</feature>
<dbReference type="InterPro" id="IPR011050">
    <property type="entry name" value="Pectin_lyase_fold/virulence"/>
</dbReference>
<dbReference type="PROSITE" id="PS50853">
    <property type="entry name" value="FN3"/>
    <property type="match status" value="6"/>
</dbReference>
<feature type="domain" description="Fibronectin type-III" evidence="10">
    <location>
        <begin position="1742"/>
        <end position="1826"/>
    </location>
</feature>
<dbReference type="CDD" id="cd00063">
    <property type="entry name" value="FN3"/>
    <property type="match status" value="6"/>
</dbReference>
<comment type="subcellular location">
    <subcellularLocation>
        <location evidence="1">Cell envelope</location>
    </subcellularLocation>
    <subcellularLocation>
        <location evidence="2">Cell outer membrane</location>
    </subcellularLocation>
    <subcellularLocation>
        <location evidence="3">Secreted</location>
    </subcellularLocation>
</comment>
<dbReference type="Pfam" id="PF02415">
    <property type="entry name" value="Chlam_PMP"/>
    <property type="match status" value="2"/>
</dbReference>
<accession>A0ABX8H3W2</accession>
<dbReference type="SUPFAM" id="SSF49265">
    <property type="entry name" value="Fibronectin type III"/>
    <property type="match status" value="3"/>
</dbReference>